<evidence type="ECO:0000313" key="3">
    <source>
        <dbReference type="EMBL" id="ADJ24967.1"/>
    </source>
</evidence>
<dbReference type="AlphaFoldDB" id="D8JW88"/>
<evidence type="ECO:0000256" key="1">
    <source>
        <dbReference type="SAM" id="MobiDB-lite"/>
    </source>
</evidence>
<evidence type="ECO:0000256" key="2">
    <source>
        <dbReference type="SAM" id="SignalP"/>
    </source>
</evidence>
<feature type="region of interest" description="Disordered" evidence="1">
    <location>
        <begin position="30"/>
        <end position="120"/>
    </location>
</feature>
<evidence type="ECO:0000313" key="4">
    <source>
        <dbReference type="Proteomes" id="UP000002033"/>
    </source>
</evidence>
<dbReference type="EMBL" id="CP002083">
    <property type="protein sequence ID" value="ADJ24967.1"/>
    <property type="molecule type" value="Genomic_DNA"/>
</dbReference>
<evidence type="ECO:0008006" key="5">
    <source>
        <dbReference type="Google" id="ProtNLM"/>
    </source>
</evidence>
<accession>D8JW88</accession>
<reference evidence="4" key="1">
    <citation type="journal article" date="2011" name="J. Bacteriol.">
        <title>Genome sequences of eight morphologically diverse alphaproteobacteria.</title>
        <authorList>
            <consortium name="US DOE Joint Genome Institute"/>
            <person name="Brown P.J."/>
            <person name="Kysela D.T."/>
            <person name="Buechlein A."/>
            <person name="Hemmerich C."/>
            <person name="Brun Y.V."/>
        </authorList>
    </citation>
    <scope>NUCLEOTIDE SEQUENCE [LARGE SCALE GENOMIC DNA]</scope>
    <source>
        <strain evidence="4">ATCC 51888 / DSM 1869 / NCIB 11706 / TK 0415</strain>
    </source>
</reference>
<keyword evidence="4" id="KW-1185">Reference proteome</keyword>
<dbReference type="KEGG" id="hdn:Hden_3172"/>
<feature type="chain" id="PRO_5003116442" description="Antifreeze glycopeptide polyprotein" evidence="2">
    <location>
        <begin position="30"/>
        <end position="647"/>
    </location>
</feature>
<gene>
    <name evidence="3" type="ordered locus">Hden_3172</name>
</gene>
<feature type="signal peptide" evidence="2">
    <location>
        <begin position="1"/>
        <end position="29"/>
    </location>
</feature>
<dbReference type="Proteomes" id="UP000002033">
    <property type="component" value="Chromosome"/>
</dbReference>
<protein>
    <recommendedName>
        <fullName evidence="5">Antifreeze glycopeptide polyprotein</fullName>
    </recommendedName>
</protein>
<proteinExistence type="predicted"/>
<dbReference type="STRING" id="582899.Hden_3172"/>
<keyword evidence="2" id="KW-0732">Signal</keyword>
<sequence length="647" mass="68429" precursor="true">MGNPHPFARRLTMAATVALLAALALPAQTGGVLAQDESSAPPPAKSSKKRPDRNDAYSPPPDKQTYFPQMGAPGGSTGRGDSGNAWAPPDRGFDTPYNGGGRGDTRGNSGGGFSNRPAPQNAVVRGALPMAVEKDDLAPVMSSDGSGLPYELWRGLDVAKLDKLIGTIEIPPRSAALHELWKRLITSQSGDSSNADFSALRLEALYRSGLARDAANEAAPQGADESPLLLTLEARNELASGKPDQACELVGRSVRAKGSIPARLKGEAIMMAGYCSAIRDDASGAGLAADMAREEGVQASLGLEALDALSIKAKPKYTAVKQISLLDYRIAERVGGLSHKDVLDKGEPALLIALATDPSTPVDLGLPSTEAAARLNALAPEALASIYRVNAEAASPDDLLAGRGPQGVARRAALFRAAVEERTPMRKTRLIRAFLDDANRQHMGMIAAKMVAPATAEIRPQPELSWFSETGVEIGLAAGRYDMARDWIRLGDEPGSAGSLGHWRALLDIADPRDPQRGRSFSSLEDLAANGRFPATALYRLTTVLEALDYVVPLPLWEAANRAPQPTSGYLPETGVLTELQDASKKQEFGHTVLLVMKALGPNGAEDANLIALGDSIRALKRAGLEPDARRLGLEALLSSWPRLATN</sequence>
<feature type="compositionally biased region" description="Gly residues" evidence="1">
    <location>
        <begin position="98"/>
        <end position="113"/>
    </location>
</feature>
<dbReference type="HOGENOM" id="CLU_430092_0_0_5"/>
<organism evidence="3 4">
    <name type="scientific">Hyphomicrobium denitrificans (strain ATCC 51888 / DSM 1869 / NCIMB 11706 / TK 0415)</name>
    <dbReference type="NCBI Taxonomy" id="582899"/>
    <lineage>
        <taxon>Bacteria</taxon>
        <taxon>Pseudomonadati</taxon>
        <taxon>Pseudomonadota</taxon>
        <taxon>Alphaproteobacteria</taxon>
        <taxon>Hyphomicrobiales</taxon>
        <taxon>Hyphomicrobiaceae</taxon>
        <taxon>Hyphomicrobium</taxon>
    </lineage>
</organism>
<name>D8JW88_HYPDA</name>
<feature type="compositionally biased region" description="Gly residues" evidence="1">
    <location>
        <begin position="72"/>
        <end position="81"/>
    </location>
</feature>